<evidence type="ECO:0000259" key="5">
    <source>
        <dbReference type="PROSITE" id="PS50949"/>
    </source>
</evidence>
<evidence type="ECO:0000256" key="2">
    <source>
        <dbReference type="ARBA" id="ARBA00023125"/>
    </source>
</evidence>
<protein>
    <submittedName>
        <fullName evidence="6">GntR family transcriptional regulator</fullName>
    </submittedName>
</protein>
<dbReference type="Gene3D" id="3.40.1410.10">
    <property type="entry name" value="Chorismate lyase-like"/>
    <property type="match status" value="1"/>
</dbReference>
<dbReference type="InterPro" id="IPR050679">
    <property type="entry name" value="Bact_HTH_transcr_reg"/>
</dbReference>
<dbReference type="InterPro" id="IPR011663">
    <property type="entry name" value="UTRA"/>
</dbReference>
<dbReference type="PRINTS" id="PR00035">
    <property type="entry name" value="HTHGNTR"/>
</dbReference>
<dbReference type="SMART" id="SM00345">
    <property type="entry name" value="HTH_GNTR"/>
    <property type="match status" value="1"/>
</dbReference>
<dbReference type="SUPFAM" id="SSF64288">
    <property type="entry name" value="Chorismate lyase-like"/>
    <property type="match status" value="1"/>
</dbReference>
<dbReference type="EMBL" id="QEKW01000007">
    <property type="protein sequence ID" value="PVZ09021.1"/>
    <property type="molecule type" value="Genomic_DNA"/>
</dbReference>
<organism evidence="6 7">
    <name type="scientific">Actinomycetospora cinnamomea</name>
    <dbReference type="NCBI Taxonomy" id="663609"/>
    <lineage>
        <taxon>Bacteria</taxon>
        <taxon>Bacillati</taxon>
        <taxon>Actinomycetota</taxon>
        <taxon>Actinomycetes</taxon>
        <taxon>Pseudonocardiales</taxon>
        <taxon>Pseudonocardiaceae</taxon>
        <taxon>Actinomycetospora</taxon>
    </lineage>
</organism>
<evidence type="ECO:0000256" key="3">
    <source>
        <dbReference type="ARBA" id="ARBA00023163"/>
    </source>
</evidence>
<evidence type="ECO:0000313" key="6">
    <source>
        <dbReference type="EMBL" id="PVZ09021.1"/>
    </source>
</evidence>
<keyword evidence="1" id="KW-0805">Transcription regulation</keyword>
<dbReference type="Proteomes" id="UP000245639">
    <property type="component" value="Unassembled WGS sequence"/>
</dbReference>
<dbReference type="InterPro" id="IPR000524">
    <property type="entry name" value="Tscrpt_reg_HTH_GntR"/>
</dbReference>
<dbReference type="PROSITE" id="PS50949">
    <property type="entry name" value="HTH_GNTR"/>
    <property type="match status" value="1"/>
</dbReference>
<keyword evidence="7" id="KW-1185">Reference proteome</keyword>
<evidence type="ECO:0000256" key="1">
    <source>
        <dbReference type="ARBA" id="ARBA00023015"/>
    </source>
</evidence>
<dbReference type="InterPro" id="IPR036390">
    <property type="entry name" value="WH_DNA-bd_sf"/>
</dbReference>
<evidence type="ECO:0000313" key="7">
    <source>
        <dbReference type="Proteomes" id="UP000245639"/>
    </source>
</evidence>
<dbReference type="SUPFAM" id="SSF46785">
    <property type="entry name" value="Winged helix' DNA-binding domain"/>
    <property type="match status" value="1"/>
</dbReference>
<dbReference type="SMART" id="SM00866">
    <property type="entry name" value="UTRA"/>
    <property type="match status" value="1"/>
</dbReference>
<dbReference type="RefSeq" id="WP_165825721.1">
    <property type="nucleotide sequence ID" value="NZ_QEKW01000007.1"/>
</dbReference>
<dbReference type="PANTHER" id="PTHR44846">
    <property type="entry name" value="MANNOSYL-D-GLYCERATE TRANSPORT/METABOLISM SYSTEM REPRESSOR MNGR-RELATED"/>
    <property type="match status" value="1"/>
</dbReference>
<reference evidence="6 7" key="1">
    <citation type="submission" date="2018-04" db="EMBL/GenBank/DDBJ databases">
        <title>Genomic Encyclopedia of Type Strains, Phase IV (KMG-IV): sequencing the most valuable type-strain genomes for metagenomic binning, comparative biology and taxonomic classification.</title>
        <authorList>
            <person name="Goeker M."/>
        </authorList>
    </citation>
    <scope>NUCLEOTIDE SEQUENCE [LARGE SCALE GENOMIC DNA]</scope>
    <source>
        <strain evidence="6 7">DSM 45771</strain>
    </source>
</reference>
<keyword evidence="3" id="KW-0804">Transcription</keyword>
<dbReference type="CDD" id="cd07377">
    <property type="entry name" value="WHTH_GntR"/>
    <property type="match status" value="1"/>
</dbReference>
<dbReference type="InterPro" id="IPR028978">
    <property type="entry name" value="Chorismate_lyase_/UTRA_dom_sf"/>
</dbReference>
<evidence type="ECO:0000256" key="4">
    <source>
        <dbReference type="SAM" id="MobiDB-lite"/>
    </source>
</evidence>
<feature type="domain" description="HTH gntR-type" evidence="5">
    <location>
        <begin position="15"/>
        <end position="83"/>
    </location>
</feature>
<dbReference type="AlphaFoldDB" id="A0A2U1FA13"/>
<dbReference type="GO" id="GO:0045892">
    <property type="term" value="P:negative regulation of DNA-templated transcription"/>
    <property type="evidence" value="ECO:0007669"/>
    <property type="project" value="TreeGrafter"/>
</dbReference>
<dbReference type="InterPro" id="IPR036388">
    <property type="entry name" value="WH-like_DNA-bd_sf"/>
</dbReference>
<dbReference type="PANTHER" id="PTHR44846:SF1">
    <property type="entry name" value="MANNOSYL-D-GLYCERATE TRANSPORT_METABOLISM SYSTEM REPRESSOR MNGR-RELATED"/>
    <property type="match status" value="1"/>
</dbReference>
<dbReference type="GO" id="GO:0003677">
    <property type="term" value="F:DNA binding"/>
    <property type="evidence" value="ECO:0007669"/>
    <property type="project" value="UniProtKB-KW"/>
</dbReference>
<feature type="region of interest" description="Disordered" evidence="4">
    <location>
        <begin position="255"/>
        <end position="278"/>
    </location>
</feature>
<name>A0A2U1FA13_9PSEU</name>
<gene>
    <name evidence="6" type="ORF">C8D89_107183</name>
</gene>
<accession>A0A2U1FA13</accession>
<sequence>MFPTGACALDRTSFVPLYYQLQELLKQQIESGTWRPGDMLPSEPQLARHLGVSRVVVRQALAILEDDHQIHRVRGRGTFVAPPKRAFRAGGLSRQLGSSDAGDRVLILDVGAPTVERSIRERLDVAEGEDVLRVTSLLTLDQTALAIAYSFFRRVDARWLEERLHVGRHLPEDLSLSDHGVALGRSHVSIETSQCGQFEADRFGVPHRTPVFLVLCTEYRTTASGDRPFEVARVEYRGDVVQLRLDTGADRSAGLEAVVGPVEPDRRPSVSPRGPAGP</sequence>
<dbReference type="Gene3D" id="1.10.10.10">
    <property type="entry name" value="Winged helix-like DNA-binding domain superfamily/Winged helix DNA-binding domain"/>
    <property type="match status" value="1"/>
</dbReference>
<dbReference type="GO" id="GO:0003700">
    <property type="term" value="F:DNA-binding transcription factor activity"/>
    <property type="evidence" value="ECO:0007669"/>
    <property type="project" value="InterPro"/>
</dbReference>
<proteinExistence type="predicted"/>
<dbReference type="Pfam" id="PF00392">
    <property type="entry name" value="GntR"/>
    <property type="match status" value="1"/>
</dbReference>
<dbReference type="Pfam" id="PF07702">
    <property type="entry name" value="UTRA"/>
    <property type="match status" value="1"/>
</dbReference>
<comment type="caution">
    <text evidence="6">The sequence shown here is derived from an EMBL/GenBank/DDBJ whole genome shotgun (WGS) entry which is preliminary data.</text>
</comment>
<keyword evidence="2" id="KW-0238">DNA-binding</keyword>